<dbReference type="AlphaFoldDB" id="S3CFT1"/>
<evidence type="ECO:0000313" key="2">
    <source>
        <dbReference type="Proteomes" id="UP000016922"/>
    </source>
</evidence>
<dbReference type="OrthoDB" id="62952at2759"/>
<sequence>MGGWCEADYHAITNPIAPSMISVRSWKVVLCLAAQDDEDRETCVPFGFGDLCEQVLSKASLHSLDIAIMPKNYEFRYTRGDYYTPSQVLRPLDYIRNVTNVTLRDAEYLEIPDYYGYPTSSYSDKEGMIKISELLSQFHDCPELKVDLTIPVKGSSPVEFASQMYVRLLRYAQAFERYEYFRLEMALPLGKIVSLRDVKDDLQLSNERSRYNDMGGARNPFRGDLVHPVELTLTLADSAQRNHDADLFKIF</sequence>
<gene>
    <name evidence="1" type="ORF">GLAREA_01264</name>
</gene>
<accession>S3CFT1</accession>
<proteinExistence type="predicted"/>
<name>S3CFT1_GLAL2</name>
<dbReference type="KEGG" id="glz:GLAREA_01264"/>
<dbReference type="HOGENOM" id="CLU_1107230_0_0_1"/>
<protein>
    <submittedName>
        <fullName evidence="1">Uncharacterized protein</fullName>
    </submittedName>
</protein>
<reference evidence="1 2" key="1">
    <citation type="journal article" date="2013" name="BMC Genomics">
        <title>Genomics-driven discovery of the pneumocandin biosynthetic gene cluster in the fungus Glarea lozoyensis.</title>
        <authorList>
            <person name="Chen L."/>
            <person name="Yue Q."/>
            <person name="Zhang X."/>
            <person name="Xiang M."/>
            <person name="Wang C."/>
            <person name="Li S."/>
            <person name="Che Y."/>
            <person name="Ortiz-Lopez F.J."/>
            <person name="Bills G.F."/>
            <person name="Liu X."/>
            <person name="An Z."/>
        </authorList>
    </citation>
    <scope>NUCLEOTIDE SEQUENCE [LARGE SCALE GENOMIC DNA]</scope>
    <source>
        <strain evidence="2">ATCC 20868 / MF5171</strain>
    </source>
</reference>
<evidence type="ECO:0000313" key="1">
    <source>
        <dbReference type="EMBL" id="EPE25352.1"/>
    </source>
</evidence>
<organism evidence="1 2">
    <name type="scientific">Glarea lozoyensis (strain ATCC 20868 / MF5171)</name>
    <dbReference type="NCBI Taxonomy" id="1116229"/>
    <lineage>
        <taxon>Eukaryota</taxon>
        <taxon>Fungi</taxon>
        <taxon>Dikarya</taxon>
        <taxon>Ascomycota</taxon>
        <taxon>Pezizomycotina</taxon>
        <taxon>Leotiomycetes</taxon>
        <taxon>Helotiales</taxon>
        <taxon>Helotiaceae</taxon>
        <taxon>Glarea</taxon>
    </lineage>
</organism>
<keyword evidence="2" id="KW-1185">Reference proteome</keyword>
<dbReference type="RefSeq" id="XP_008086671.1">
    <property type="nucleotide sequence ID" value="XM_008088480.1"/>
</dbReference>
<dbReference type="GeneID" id="19460322"/>
<dbReference type="Proteomes" id="UP000016922">
    <property type="component" value="Unassembled WGS sequence"/>
</dbReference>
<dbReference type="EMBL" id="KE145371">
    <property type="protein sequence ID" value="EPE25352.1"/>
    <property type="molecule type" value="Genomic_DNA"/>
</dbReference>